<evidence type="ECO:0000256" key="2">
    <source>
        <dbReference type="ARBA" id="ARBA00022576"/>
    </source>
</evidence>
<comment type="similarity">
    <text evidence="5">Belongs to the DegT/DnrJ/EryC1 family. L-glutamine:2-deoxy-scyllo-inosose/scyllo-inosose aminotransferase subfamily.</text>
</comment>
<gene>
    <name evidence="9" type="ORF">SAMN05216481_101184</name>
</gene>
<keyword evidence="4 7" id="KW-0663">Pyridoxal phosphate</keyword>
<keyword evidence="3" id="KW-0808">Transferase</keyword>
<dbReference type="Proteomes" id="UP000199055">
    <property type="component" value="Unassembled WGS sequence"/>
</dbReference>
<dbReference type="GO" id="GO:0000271">
    <property type="term" value="P:polysaccharide biosynthetic process"/>
    <property type="evidence" value="ECO:0007669"/>
    <property type="project" value="TreeGrafter"/>
</dbReference>
<dbReference type="GO" id="GO:0008483">
    <property type="term" value="F:transaminase activity"/>
    <property type="evidence" value="ECO:0007669"/>
    <property type="project" value="UniProtKB-KW"/>
</dbReference>
<keyword evidence="2" id="KW-0032">Aminotransferase</keyword>
<evidence type="ECO:0000256" key="3">
    <source>
        <dbReference type="ARBA" id="ARBA00022679"/>
    </source>
</evidence>
<reference evidence="9 10" key="1">
    <citation type="submission" date="2016-10" db="EMBL/GenBank/DDBJ databases">
        <authorList>
            <person name="de Groot N.N."/>
        </authorList>
    </citation>
    <scope>NUCLEOTIDE SEQUENCE [LARGE SCALE GENOMIC DNA]</scope>
    <source>
        <strain evidence="9 10">CGMCC 4.3519</strain>
    </source>
</reference>
<evidence type="ECO:0000256" key="1">
    <source>
        <dbReference type="ARBA" id="ARBA00001933"/>
    </source>
</evidence>
<sequence>MIPLFKVAMSDKAAALVGDVLDSGYIGQGAKVDAFESALAERLDNPRVLTVNSATSGLHLALHLVATEAGRDGEVLATALTCTATNWPILANGMRIRWVDTDPATLNMDLDDLARKITPSTRAIVLVHWGGYPVDLDRLRRVLDQAERVHGVRPRVVEDCADAWGATYRGVALGGHGNIAVYSFQAVKHLTSGDGGLIVLPDDELLARARLLRWYGIDRDGGAARFKNDIPEYGFKFNMNDINAAIGLANLEIVDDLLARHRENAAFYDTELSDVDGLELTERAGDRDPSFWYYSVKVDGRDAFARRLAEARIATSEVHHRNDTYTATRGSQALLPGLDAVAERQIALPVGWWVSDEDRAHIAKTVKAGW</sequence>
<dbReference type="CDD" id="cd00616">
    <property type="entry name" value="AHBA_syn"/>
    <property type="match status" value="1"/>
</dbReference>
<feature type="modified residue" description="N6-(pyridoxal phosphate)lysine" evidence="7">
    <location>
        <position position="188"/>
    </location>
</feature>
<dbReference type="InterPro" id="IPR007110">
    <property type="entry name" value="Ig-like_dom"/>
</dbReference>
<dbReference type="InterPro" id="IPR015421">
    <property type="entry name" value="PyrdxlP-dep_Trfase_major"/>
</dbReference>
<dbReference type="RefSeq" id="WP_093655642.1">
    <property type="nucleotide sequence ID" value="NZ_FOET01000001.1"/>
</dbReference>
<keyword evidence="10" id="KW-1185">Reference proteome</keyword>
<dbReference type="InterPro" id="IPR015424">
    <property type="entry name" value="PyrdxlP-dep_Trfase"/>
</dbReference>
<dbReference type="InterPro" id="IPR015422">
    <property type="entry name" value="PyrdxlP-dep_Trfase_small"/>
</dbReference>
<evidence type="ECO:0000313" key="9">
    <source>
        <dbReference type="EMBL" id="SEP57347.1"/>
    </source>
</evidence>
<organism evidence="9 10">
    <name type="scientific">Streptomyces radiopugnans</name>
    <dbReference type="NCBI Taxonomy" id="403935"/>
    <lineage>
        <taxon>Bacteria</taxon>
        <taxon>Bacillati</taxon>
        <taxon>Actinomycetota</taxon>
        <taxon>Actinomycetes</taxon>
        <taxon>Kitasatosporales</taxon>
        <taxon>Streptomycetaceae</taxon>
        <taxon>Streptomyces</taxon>
    </lineage>
</organism>
<dbReference type="PROSITE" id="PS50835">
    <property type="entry name" value="IG_LIKE"/>
    <property type="match status" value="1"/>
</dbReference>
<dbReference type="PANTHER" id="PTHR30244:SF34">
    <property type="entry name" value="DTDP-4-AMINO-4,6-DIDEOXYGALACTOSE TRANSAMINASE"/>
    <property type="match status" value="1"/>
</dbReference>
<protein>
    <submittedName>
        <fullName evidence="9">dTDP-4-amino-4,6-dideoxygalactose transaminase</fullName>
    </submittedName>
</protein>
<dbReference type="Pfam" id="PF01041">
    <property type="entry name" value="DegT_DnrJ_EryC1"/>
    <property type="match status" value="1"/>
</dbReference>
<dbReference type="AlphaFoldDB" id="A0A1H8YZ70"/>
<evidence type="ECO:0000256" key="6">
    <source>
        <dbReference type="PIRSR" id="PIRSR000390-1"/>
    </source>
</evidence>
<dbReference type="EMBL" id="FOET01000001">
    <property type="protein sequence ID" value="SEP57347.1"/>
    <property type="molecule type" value="Genomic_DNA"/>
</dbReference>
<feature type="domain" description="Ig-like" evidence="8">
    <location>
        <begin position="46"/>
        <end position="98"/>
    </location>
</feature>
<evidence type="ECO:0000313" key="10">
    <source>
        <dbReference type="Proteomes" id="UP000199055"/>
    </source>
</evidence>
<evidence type="ECO:0000256" key="7">
    <source>
        <dbReference type="PIRSR" id="PIRSR000390-2"/>
    </source>
</evidence>
<comment type="cofactor">
    <cofactor evidence="1">
        <name>pyridoxal 5'-phosphate</name>
        <dbReference type="ChEBI" id="CHEBI:597326"/>
    </cofactor>
</comment>
<feature type="active site" description="Proton acceptor" evidence="6">
    <location>
        <position position="188"/>
    </location>
</feature>
<proteinExistence type="inferred from homology"/>
<dbReference type="PIRSF" id="PIRSF000390">
    <property type="entry name" value="PLP_StrS"/>
    <property type="match status" value="1"/>
</dbReference>
<dbReference type="STRING" id="403935.SAMN05216481_101184"/>
<dbReference type="Gene3D" id="3.90.1150.10">
    <property type="entry name" value="Aspartate Aminotransferase, domain 1"/>
    <property type="match status" value="1"/>
</dbReference>
<dbReference type="GO" id="GO:0030170">
    <property type="term" value="F:pyridoxal phosphate binding"/>
    <property type="evidence" value="ECO:0007669"/>
    <property type="project" value="TreeGrafter"/>
</dbReference>
<evidence type="ECO:0000256" key="4">
    <source>
        <dbReference type="ARBA" id="ARBA00022898"/>
    </source>
</evidence>
<name>A0A1H8YZ70_9ACTN</name>
<accession>A0A1H8YZ70</accession>
<dbReference type="InterPro" id="IPR000653">
    <property type="entry name" value="DegT/StrS_aminotransferase"/>
</dbReference>
<dbReference type="Gene3D" id="3.40.640.10">
    <property type="entry name" value="Type I PLP-dependent aspartate aminotransferase-like (Major domain)"/>
    <property type="match status" value="1"/>
</dbReference>
<dbReference type="PANTHER" id="PTHR30244">
    <property type="entry name" value="TRANSAMINASE"/>
    <property type="match status" value="1"/>
</dbReference>
<evidence type="ECO:0000256" key="5">
    <source>
        <dbReference type="ARBA" id="ARBA00038398"/>
    </source>
</evidence>
<evidence type="ECO:0000259" key="8">
    <source>
        <dbReference type="PROSITE" id="PS50835"/>
    </source>
</evidence>
<dbReference type="SUPFAM" id="SSF53383">
    <property type="entry name" value="PLP-dependent transferases"/>
    <property type="match status" value="1"/>
</dbReference>